<keyword evidence="2" id="KW-0548">Nucleotidyltransferase</keyword>
<reference evidence="3" key="1">
    <citation type="journal article" date="2019" name="Plant Biotechnol. J.">
        <title>Genome sequencing of the Australian wild diploid species Gossypium australe highlights disease resistance and delayed gland morphogenesis.</title>
        <authorList>
            <person name="Cai Y."/>
            <person name="Cai X."/>
            <person name="Wang Q."/>
            <person name="Wang P."/>
            <person name="Zhang Y."/>
            <person name="Cai C."/>
            <person name="Xu Y."/>
            <person name="Wang K."/>
            <person name="Zhou Z."/>
            <person name="Wang C."/>
            <person name="Geng S."/>
            <person name="Li B."/>
            <person name="Dong Q."/>
            <person name="Hou Y."/>
            <person name="Wang H."/>
            <person name="Ai P."/>
            <person name="Liu Z."/>
            <person name="Yi F."/>
            <person name="Sun M."/>
            <person name="An G."/>
            <person name="Cheng J."/>
            <person name="Zhang Y."/>
            <person name="Shi Q."/>
            <person name="Xie Y."/>
            <person name="Shi X."/>
            <person name="Chang Y."/>
            <person name="Huang F."/>
            <person name="Chen Y."/>
            <person name="Hong S."/>
            <person name="Mi L."/>
            <person name="Sun Q."/>
            <person name="Zhang L."/>
            <person name="Zhou B."/>
            <person name="Peng R."/>
            <person name="Zhang X."/>
            <person name="Liu F."/>
        </authorList>
    </citation>
    <scope>NUCLEOTIDE SEQUENCE [LARGE SCALE GENOMIC DNA]</scope>
    <source>
        <strain evidence="3">cv. PA1801</strain>
    </source>
</reference>
<proteinExistence type="predicted"/>
<dbReference type="InterPro" id="IPR012337">
    <property type="entry name" value="RNaseH-like_sf"/>
</dbReference>
<dbReference type="AlphaFoldDB" id="A0A5B6UT78"/>
<sequence length="262" mass="30313">MCDVRRWCGTLILGLGDLVKYRVLQEVQQQGTKHPNYSWDGIFLRRKGKIMVENDVGFRQELFQHFHVSALRGHSRVHATKGLPSSKGKNAILVVVDRLTKYGHFMELTHPYTATTVAQEFVDSVYKLHGMPDSIIADKDRHTGRKVLNQKLAPKFFGPFKVEVAYRLQLPQGSKVHPTFYVSKLKKHVGVVFVQANLPLVDTQRAWGKEHIRRLDRRMVRRGNKVVTEVLVEWTNSFLEDATWESFQQLKETFPHIDPWGQ</sequence>
<dbReference type="GO" id="GO:0003676">
    <property type="term" value="F:nucleic acid binding"/>
    <property type="evidence" value="ECO:0007669"/>
    <property type="project" value="InterPro"/>
</dbReference>
<dbReference type="PANTHER" id="PTHR45835">
    <property type="entry name" value="YALI0A06105P"/>
    <property type="match status" value="1"/>
</dbReference>
<dbReference type="EMBL" id="SMMG02000009">
    <property type="protein sequence ID" value="KAA3461009.1"/>
    <property type="molecule type" value="Genomic_DNA"/>
</dbReference>
<name>A0A5B6UT78_9ROSI</name>
<dbReference type="Gene3D" id="3.30.420.10">
    <property type="entry name" value="Ribonuclease H-like superfamily/Ribonuclease H"/>
    <property type="match status" value="1"/>
</dbReference>
<accession>A0A5B6UT78</accession>
<evidence type="ECO:0000313" key="2">
    <source>
        <dbReference type="EMBL" id="KAA3461009.1"/>
    </source>
</evidence>
<evidence type="ECO:0000313" key="3">
    <source>
        <dbReference type="Proteomes" id="UP000325315"/>
    </source>
</evidence>
<dbReference type="Proteomes" id="UP000325315">
    <property type="component" value="Unassembled WGS sequence"/>
</dbReference>
<keyword evidence="2" id="KW-0695">RNA-directed DNA polymerase</keyword>
<keyword evidence="2" id="KW-0808">Transferase</keyword>
<dbReference type="GO" id="GO:0003964">
    <property type="term" value="F:RNA-directed DNA polymerase activity"/>
    <property type="evidence" value="ECO:0007669"/>
    <property type="project" value="UniProtKB-KW"/>
</dbReference>
<organism evidence="2 3">
    <name type="scientific">Gossypium australe</name>
    <dbReference type="NCBI Taxonomy" id="47621"/>
    <lineage>
        <taxon>Eukaryota</taxon>
        <taxon>Viridiplantae</taxon>
        <taxon>Streptophyta</taxon>
        <taxon>Embryophyta</taxon>
        <taxon>Tracheophyta</taxon>
        <taxon>Spermatophyta</taxon>
        <taxon>Magnoliopsida</taxon>
        <taxon>eudicotyledons</taxon>
        <taxon>Gunneridae</taxon>
        <taxon>Pentapetalae</taxon>
        <taxon>rosids</taxon>
        <taxon>malvids</taxon>
        <taxon>Malvales</taxon>
        <taxon>Malvaceae</taxon>
        <taxon>Malvoideae</taxon>
        <taxon>Gossypium</taxon>
    </lineage>
</organism>
<dbReference type="PANTHER" id="PTHR45835:SF99">
    <property type="entry name" value="CHROMO DOMAIN-CONTAINING PROTEIN-RELATED"/>
    <property type="match status" value="1"/>
</dbReference>
<comment type="caution">
    <text evidence="2">The sequence shown here is derived from an EMBL/GenBank/DDBJ whole genome shotgun (WGS) entry which is preliminary data.</text>
</comment>
<dbReference type="OrthoDB" id="1304599at2759"/>
<dbReference type="Pfam" id="PF24626">
    <property type="entry name" value="SH3_Tf2-1"/>
    <property type="match status" value="1"/>
</dbReference>
<gene>
    <name evidence="2" type="ORF">EPI10_027618</name>
</gene>
<protein>
    <submittedName>
        <fullName evidence="2">Reverse transcriptase</fullName>
    </submittedName>
</protein>
<dbReference type="SUPFAM" id="SSF53098">
    <property type="entry name" value="Ribonuclease H-like"/>
    <property type="match status" value="1"/>
</dbReference>
<evidence type="ECO:0000259" key="1">
    <source>
        <dbReference type="Pfam" id="PF24626"/>
    </source>
</evidence>
<feature type="domain" description="Tf2-1-like SH3-like" evidence="1">
    <location>
        <begin position="143"/>
        <end position="188"/>
    </location>
</feature>
<dbReference type="InterPro" id="IPR056924">
    <property type="entry name" value="SH3_Tf2-1"/>
</dbReference>
<keyword evidence="3" id="KW-1185">Reference proteome</keyword>
<dbReference type="InterPro" id="IPR036397">
    <property type="entry name" value="RNaseH_sf"/>
</dbReference>